<dbReference type="EMBL" id="JAVIJP010000100">
    <property type="protein sequence ID" value="KAL3615082.1"/>
    <property type="molecule type" value="Genomic_DNA"/>
</dbReference>
<protein>
    <recommendedName>
        <fullName evidence="1">F-box domain-containing protein</fullName>
    </recommendedName>
</protein>
<evidence type="ECO:0000313" key="3">
    <source>
        <dbReference type="Proteomes" id="UP001632038"/>
    </source>
</evidence>
<sequence>MAIVIPLDSWHEIFVRLPANSLLRCRAVCKAWRAFIDDGYFAKAYTIRQLTSKKNVIIHNSAGPLYSLNLDALNFDGSNLQTVAVAVTPLDSTSGDRLNFPVAACDGLMLIAPSKPEQKWQIWNPSTHESLDLPQPDSRKHKHVATGLGYDKSTDDFKAVVINFHSRCRPGEREVYVYQTHIYSLKSDSWRTISDFSGQGMWVPAGPGVFMGGSLNWINFISRNQNYERMIALDLGTETYRELRVPGLPYRPMVMRQNRHLDVLDSGRLIMSDYSFTYDNKLQNFDVWVMQDYEADDSWVRCYSVEGGFLVLLVMFIMV</sequence>
<keyword evidence="3" id="KW-1185">Reference proteome</keyword>
<gene>
    <name evidence="2" type="ORF">CASFOL_040743</name>
</gene>
<dbReference type="InterPro" id="IPR006527">
    <property type="entry name" value="F-box-assoc_dom_typ1"/>
</dbReference>
<dbReference type="Gene3D" id="1.20.1280.50">
    <property type="match status" value="1"/>
</dbReference>
<dbReference type="PROSITE" id="PS50181">
    <property type="entry name" value="FBOX"/>
    <property type="match status" value="1"/>
</dbReference>
<dbReference type="Pfam" id="PF00646">
    <property type="entry name" value="F-box"/>
    <property type="match status" value="1"/>
</dbReference>
<dbReference type="Proteomes" id="UP001632038">
    <property type="component" value="Unassembled WGS sequence"/>
</dbReference>
<evidence type="ECO:0000313" key="2">
    <source>
        <dbReference type="EMBL" id="KAL3615082.1"/>
    </source>
</evidence>
<reference evidence="3" key="1">
    <citation type="journal article" date="2024" name="IScience">
        <title>Strigolactones Initiate the Formation of Haustorium-like Structures in Castilleja.</title>
        <authorList>
            <person name="Buerger M."/>
            <person name="Peterson D."/>
            <person name="Chory J."/>
        </authorList>
    </citation>
    <scope>NUCLEOTIDE SEQUENCE [LARGE SCALE GENOMIC DNA]</scope>
</reference>
<proteinExistence type="predicted"/>
<dbReference type="Pfam" id="PF07734">
    <property type="entry name" value="FBA_1"/>
    <property type="match status" value="1"/>
</dbReference>
<dbReference type="SMART" id="SM00256">
    <property type="entry name" value="FBOX"/>
    <property type="match status" value="1"/>
</dbReference>
<dbReference type="CDD" id="cd22157">
    <property type="entry name" value="F-box_AtFBW1-like"/>
    <property type="match status" value="1"/>
</dbReference>
<accession>A0ABD3BCS9</accession>
<feature type="domain" description="F-box" evidence="1">
    <location>
        <begin position="1"/>
        <end position="50"/>
    </location>
</feature>
<dbReference type="PANTHER" id="PTHR31672:SF13">
    <property type="entry name" value="F-BOX PROTEIN CPR30-LIKE"/>
    <property type="match status" value="1"/>
</dbReference>
<dbReference type="InterPro" id="IPR050796">
    <property type="entry name" value="SCF_F-box_component"/>
</dbReference>
<dbReference type="AlphaFoldDB" id="A0ABD3BCS9"/>
<evidence type="ECO:0000259" key="1">
    <source>
        <dbReference type="PROSITE" id="PS50181"/>
    </source>
</evidence>
<dbReference type="PANTHER" id="PTHR31672">
    <property type="entry name" value="BNACNNG10540D PROTEIN"/>
    <property type="match status" value="1"/>
</dbReference>
<dbReference type="InterPro" id="IPR001810">
    <property type="entry name" value="F-box_dom"/>
</dbReference>
<dbReference type="NCBIfam" id="TIGR01640">
    <property type="entry name" value="F_box_assoc_1"/>
    <property type="match status" value="1"/>
</dbReference>
<name>A0ABD3BCS9_9LAMI</name>
<dbReference type="InterPro" id="IPR017451">
    <property type="entry name" value="F-box-assoc_interact_dom"/>
</dbReference>
<dbReference type="SUPFAM" id="SSF81383">
    <property type="entry name" value="F-box domain"/>
    <property type="match status" value="1"/>
</dbReference>
<dbReference type="InterPro" id="IPR036047">
    <property type="entry name" value="F-box-like_dom_sf"/>
</dbReference>
<organism evidence="2 3">
    <name type="scientific">Castilleja foliolosa</name>
    <dbReference type="NCBI Taxonomy" id="1961234"/>
    <lineage>
        <taxon>Eukaryota</taxon>
        <taxon>Viridiplantae</taxon>
        <taxon>Streptophyta</taxon>
        <taxon>Embryophyta</taxon>
        <taxon>Tracheophyta</taxon>
        <taxon>Spermatophyta</taxon>
        <taxon>Magnoliopsida</taxon>
        <taxon>eudicotyledons</taxon>
        <taxon>Gunneridae</taxon>
        <taxon>Pentapetalae</taxon>
        <taxon>asterids</taxon>
        <taxon>lamiids</taxon>
        <taxon>Lamiales</taxon>
        <taxon>Orobanchaceae</taxon>
        <taxon>Pedicularideae</taxon>
        <taxon>Castillejinae</taxon>
        <taxon>Castilleja</taxon>
    </lineage>
</organism>
<comment type="caution">
    <text evidence="2">The sequence shown here is derived from an EMBL/GenBank/DDBJ whole genome shotgun (WGS) entry which is preliminary data.</text>
</comment>